<comment type="catalytic activity">
    <reaction evidence="4">
        <text>RX + glutathione = an S-substituted glutathione + a halide anion + H(+)</text>
        <dbReference type="Rhea" id="RHEA:16437"/>
        <dbReference type="ChEBI" id="CHEBI:15378"/>
        <dbReference type="ChEBI" id="CHEBI:16042"/>
        <dbReference type="ChEBI" id="CHEBI:17792"/>
        <dbReference type="ChEBI" id="CHEBI:57925"/>
        <dbReference type="ChEBI" id="CHEBI:90779"/>
        <dbReference type="EC" id="2.5.1.18"/>
    </reaction>
</comment>
<dbReference type="AlphaFoldDB" id="A0AAP0B2M4"/>
<dbReference type="Proteomes" id="UP001418222">
    <property type="component" value="Unassembled WGS sequence"/>
</dbReference>
<dbReference type="PROSITE" id="PS50404">
    <property type="entry name" value="GST_NTER"/>
    <property type="match status" value="1"/>
</dbReference>
<evidence type="ECO:0000256" key="3">
    <source>
        <dbReference type="ARBA" id="ARBA00022679"/>
    </source>
</evidence>
<dbReference type="Pfam" id="PF00043">
    <property type="entry name" value="GST_C"/>
    <property type="match status" value="1"/>
</dbReference>
<reference evidence="7 8" key="1">
    <citation type="journal article" date="2022" name="Nat. Plants">
        <title>Genomes of leafy and leafless Platanthera orchids illuminate the evolution of mycoheterotrophy.</title>
        <authorList>
            <person name="Li M.H."/>
            <person name="Liu K.W."/>
            <person name="Li Z."/>
            <person name="Lu H.C."/>
            <person name="Ye Q.L."/>
            <person name="Zhang D."/>
            <person name="Wang J.Y."/>
            <person name="Li Y.F."/>
            <person name="Zhong Z.M."/>
            <person name="Liu X."/>
            <person name="Yu X."/>
            <person name="Liu D.K."/>
            <person name="Tu X.D."/>
            <person name="Liu B."/>
            <person name="Hao Y."/>
            <person name="Liao X.Y."/>
            <person name="Jiang Y.T."/>
            <person name="Sun W.H."/>
            <person name="Chen J."/>
            <person name="Chen Y.Q."/>
            <person name="Ai Y."/>
            <person name="Zhai J.W."/>
            <person name="Wu S.S."/>
            <person name="Zhou Z."/>
            <person name="Hsiao Y.Y."/>
            <person name="Wu W.L."/>
            <person name="Chen Y.Y."/>
            <person name="Lin Y.F."/>
            <person name="Hsu J.L."/>
            <person name="Li C.Y."/>
            <person name="Wang Z.W."/>
            <person name="Zhao X."/>
            <person name="Zhong W.Y."/>
            <person name="Ma X.K."/>
            <person name="Ma L."/>
            <person name="Huang J."/>
            <person name="Chen G.Z."/>
            <person name="Huang M.Z."/>
            <person name="Huang L."/>
            <person name="Peng D.H."/>
            <person name="Luo Y.B."/>
            <person name="Zou S.Q."/>
            <person name="Chen S.P."/>
            <person name="Lan S."/>
            <person name="Tsai W.C."/>
            <person name="Van de Peer Y."/>
            <person name="Liu Z.J."/>
        </authorList>
    </citation>
    <scope>NUCLEOTIDE SEQUENCE [LARGE SCALE GENOMIC DNA]</scope>
    <source>
        <strain evidence="7">Lor287</strain>
    </source>
</reference>
<evidence type="ECO:0000259" key="6">
    <source>
        <dbReference type="PROSITE" id="PS50405"/>
    </source>
</evidence>
<dbReference type="Pfam" id="PF02798">
    <property type="entry name" value="GST_N"/>
    <property type="match status" value="1"/>
</dbReference>
<dbReference type="InterPro" id="IPR040079">
    <property type="entry name" value="Glutathione_S-Trfase"/>
</dbReference>
<dbReference type="PANTHER" id="PTHR43900:SF3">
    <property type="entry name" value="GLUTATHIONE S-TRANSFERASE RHO"/>
    <property type="match status" value="1"/>
</dbReference>
<protein>
    <recommendedName>
        <fullName evidence="2">glutathione transferase</fullName>
        <ecNumber evidence="2">2.5.1.18</ecNumber>
    </recommendedName>
</protein>
<evidence type="ECO:0000256" key="4">
    <source>
        <dbReference type="ARBA" id="ARBA00047960"/>
    </source>
</evidence>
<dbReference type="EMBL" id="JBBWWQ010000016">
    <property type="protein sequence ID" value="KAK8925746.1"/>
    <property type="molecule type" value="Genomic_DNA"/>
</dbReference>
<sequence>MPPFKLHGMVGSTNTNRVFAVLNELDLDYELITVDLTIGAHKNPDYLAFNPFGQLPAFEDGDIKLFESRAIARYLAANYRGSGPDLLRSGNKAESAAVEVWLDVESQDFNPPASVLVFEVFIKHLLFKKGPDEAVVQLQEAKLGKVLDVYEKRLSESKYLAGDEFTLADLNHYPYLYALSKTAHAGLVTSRPHVSAWWDEIAARPAWKKIVAASPY</sequence>
<proteinExistence type="inferred from homology"/>
<evidence type="ECO:0000256" key="1">
    <source>
        <dbReference type="ARBA" id="ARBA00010128"/>
    </source>
</evidence>
<dbReference type="PROSITE" id="PS50405">
    <property type="entry name" value="GST_CTER"/>
    <property type="match status" value="1"/>
</dbReference>
<dbReference type="InterPro" id="IPR036282">
    <property type="entry name" value="Glutathione-S-Trfase_C_sf"/>
</dbReference>
<dbReference type="InterPro" id="IPR004045">
    <property type="entry name" value="Glutathione_S-Trfase_N"/>
</dbReference>
<dbReference type="CDD" id="cd03187">
    <property type="entry name" value="GST_C_Phi"/>
    <property type="match status" value="1"/>
</dbReference>
<dbReference type="GO" id="GO:0006749">
    <property type="term" value="P:glutathione metabolic process"/>
    <property type="evidence" value="ECO:0007669"/>
    <property type="project" value="TreeGrafter"/>
</dbReference>
<comment type="caution">
    <text evidence="7">The sequence shown here is derived from an EMBL/GenBank/DDBJ whole genome shotgun (WGS) entry which is preliminary data.</text>
</comment>
<dbReference type="GO" id="GO:0005737">
    <property type="term" value="C:cytoplasm"/>
    <property type="evidence" value="ECO:0007669"/>
    <property type="project" value="TreeGrafter"/>
</dbReference>
<feature type="domain" description="GST N-terminal" evidence="5">
    <location>
        <begin position="2"/>
        <end position="83"/>
    </location>
</feature>
<dbReference type="SFLD" id="SFLDS00019">
    <property type="entry name" value="Glutathione_Transferase_(cytos"/>
    <property type="match status" value="1"/>
</dbReference>
<dbReference type="Gene3D" id="1.20.1050.10">
    <property type="match status" value="1"/>
</dbReference>
<dbReference type="GO" id="GO:0004364">
    <property type="term" value="F:glutathione transferase activity"/>
    <property type="evidence" value="ECO:0007669"/>
    <property type="project" value="UniProtKB-EC"/>
</dbReference>
<dbReference type="FunFam" id="1.20.1050.10:FF:000004">
    <property type="entry name" value="Glutathione S-transferase F2"/>
    <property type="match status" value="1"/>
</dbReference>
<evidence type="ECO:0000256" key="2">
    <source>
        <dbReference type="ARBA" id="ARBA00012452"/>
    </source>
</evidence>
<dbReference type="SUPFAM" id="SSF47616">
    <property type="entry name" value="GST C-terminal domain-like"/>
    <property type="match status" value="1"/>
</dbReference>
<evidence type="ECO:0000313" key="7">
    <source>
        <dbReference type="EMBL" id="KAK8925746.1"/>
    </source>
</evidence>
<evidence type="ECO:0000313" key="8">
    <source>
        <dbReference type="Proteomes" id="UP001418222"/>
    </source>
</evidence>
<dbReference type="FunFam" id="3.40.30.10:FF:000016">
    <property type="entry name" value="Glutathione S-transferase F2"/>
    <property type="match status" value="1"/>
</dbReference>
<keyword evidence="8" id="KW-1185">Reference proteome</keyword>
<dbReference type="SFLD" id="SFLDG01154">
    <property type="entry name" value="Main.5:_Phi-like"/>
    <property type="match status" value="1"/>
</dbReference>
<organism evidence="7 8">
    <name type="scientific">Platanthera zijinensis</name>
    <dbReference type="NCBI Taxonomy" id="2320716"/>
    <lineage>
        <taxon>Eukaryota</taxon>
        <taxon>Viridiplantae</taxon>
        <taxon>Streptophyta</taxon>
        <taxon>Embryophyta</taxon>
        <taxon>Tracheophyta</taxon>
        <taxon>Spermatophyta</taxon>
        <taxon>Magnoliopsida</taxon>
        <taxon>Liliopsida</taxon>
        <taxon>Asparagales</taxon>
        <taxon>Orchidaceae</taxon>
        <taxon>Orchidoideae</taxon>
        <taxon>Orchideae</taxon>
        <taxon>Orchidinae</taxon>
        <taxon>Platanthera</taxon>
    </lineage>
</organism>
<evidence type="ECO:0000259" key="5">
    <source>
        <dbReference type="PROSITE" id="PS50404"/>
    </source>
</evidence>
<keyword evidence="3" id="KW-0808">Transferase</keyword>
<dbReference type="SFLD" id="SFLDG00358">
    <property type="entry name" value="Main_(cytGST)"/>
    <property type="match status" value="1"/>
</dbReference>
<gene>
    <name evidence="7" type="primary">GST3</name>
    <name evidence="7" type="ORF">KSP39_PZI018633</name>
</gene>
<name>A0AAP0B2M4_9ASPA</name>
<dbReference type="GO" id="GO:0009635">
    <property type="term" value="P:response to herbicide"/>
    <property type="evidence" value="ECO:0007669"/>
    <property type="project" value="UniProtKB-ARBA"/>
</dbReference>
<dbReference type="CDD" id="cd03053">
    <property type="entry name" value="GST_N_Phi"/>
    <property type="match status" value="1"/>
</dbReference>
<dbReference type="InterPro" id="IPR010987">
    <property type="entry name" value="Glutathione-S-Trfase_C-like"/>
</dbReference>
<dbReference type="InterPro" id="IPR034347">
    <property type="entry name" value="GST_Phi_C"/>
</dbReference>
<accession>A0AAP0B2M4</accession>
<comment type="similarity">
    <text evidence="1">Belongs to the GST superfamily. Phi family.</text>
</comment>
<dbReference type="InterPro" id="IPR036249">
    <property type="entry name" value="Thioredoxin-like_sf"/>
</dbReference>
<dbReference type="Gene3D" id="3.40.30.10">
    <property type="entry name" value="Glutaredoxin"/>
    <property type="match status" value="1"/>
</dbReference>
<feature type="domain" description="GST C-terminal" evidence="6">
    <location>
        <begin position="91"/>
        <end position="216"/>
    </location>
</feature>
<dbReference type="PANTHER" id="PTHR43900">
    <property type="entry name" value="GLUTATHIONE S-TRANSFERASE RHO"/>
    <property type="match status" value="1"/>
</dbReference>
<dbReference type="EC" id="2.5.1.18" evidence="2"/>
<dbReference type="InterPro" id="IPR004046">
    <property type="entry name" value="GST_C"/>
</dbReference>
<dbReference type="SUPFAM" id="SSF52833">
    <property type="entry name" value="Thioredoxin-like"/>
    <property type="match status" value="1"/>
</dbReference>
<dbReference type="GO" id="GO:0043295">
    <property type="term" value="F:glutathione binding"/>
    <property type="evidence" value="ECO:0007669"/>
    <property type="project" value="TreeGrafter"/>
</dbReference>